<reference evidence="1 2" key="1">
    <citation type="submission" date="2016-10" db="EMBL/GenBank/DDBJ databases">
        <title>The genome sequence of Colletotrichum fioriniae PJ7.</title>
        <authorList>
            <person name="Baroncelli R."/>
        </authorList>
    </citation>
    <scope>NUCLEOTIDE SEQUENCE [LARGE SCALE GENOMIC DNA]</scope>
    <source>
        <strain evidence="1 2">IMI 309622</strain>
    </source>
</reference>
<organism evidence="1 2">
    <name type="scientific">Colletotrichum costaricense</name>
    <dbReference type="NCBI Taxonomy" id="1209916"/>
    <lineage>
        <taxon>Eukaryota</taxon>
        <taxon>Fungi</taxon>
        <taxon>Dikarya</taxon>
        <taxon>Ascomycota</taxon>
        <taxon>Pezizomycotina</taxon>
        <taxon>Sordariomycetes</taxon>
        <taxon>Hypocreomycetidae</taxon>
        <taxon>Glomerellales</taxon>
        <taxon>Glomerellaceae</taxon>
        <taxon>Colletotrichum</taxon>
        <taxon>Colletotrichum acutatum species complex</taxon>
    </lineage>
</organism>
<proteinExistence type="predicted"/>
<dbReference type="RefSeq" id="XP_060310872.1">
    <property type="nucleotide sequence ID" value="XM_060459070.1"/>
</dbReference>
<name>A0AAI9YST3_9PEZI</name>
<accession>A0AAI9YST3</accession>
<keyword evidence="2" id="KW-1185">Reference proteome</keyword>
<evidence type="ECO:0000313" key="2">
    <source>
        <dbReference type="Proteomes" id="UP001240678"/>
    </source>
</evidence>
<dbReference type="EMBL" id="MOOE01000011">
    <property type="protein sequence ID" value="KAK1520798.1"/>
    <property type="molecule type" value="Genomic_DNA"/>
</dbReference>
<evidence type="ECO:0008006" key="3">
    <source>
        <dbReference type="Google" id="ProtNLM"/>
    </source>
</evidence>
<dbReference type="GeneID" id="85342617"/>
<sequence>MAAESVGLAASVAGLLSLGLQITGGIVKYMDAFEGRDEELRNVKKNNDNLGVTLLAMKTVLAGLQGQSPAVVDAVDQNIRSCEEDLRAVEALCIDLSDRDGSTWTKRLENKKKKVTFAFHRPKLRDLELQLQKAYGALQLVQGSLGLNAVLLAAIESSSRDQASEMLLIRSEVAALGTPVGDINDKLSGLQSIADQTRQFIVAHSGAIEIEARESSQRLRYDLQHSHASIVQHLKTIDHKVQLLGEENGSLRALALKAASKPAALKRFSPLHNLTCQTDEWAEDAVLALSRANFENQPAMSERTSKICKFTHFAIAVHRSLMSFGKLPEVATAKPEILKRLVKAADLITLNQRDSTGTNALETAMVLSSLYCVNGTEYLQIYDEAGGTVDSLSNWIFQQTSSCGSEFTLSTYVEAIRFMTFEALGMAHSCCNPSSLVEEGAAWIDMDDLEVIEEHDFLLKLHELLVVEFTQKASEYLGNGPNDIPLFPQFWKSYWADRMTDELEKLGGEDLTAEERRDAEEIGVIWDKSTGSGERKSRNPYHRRDMEHYFFELDLICPEYNEPWPEGMRRIH</sequence>
<evidence type="ECO:0000313" key="1">
    <source>
        <dbReference type="EMBL" id="KAK1520798.1"/>
    </source>
</evidence>
<comment type="caution">
    <text evidence="1">The sequence shown here is derived from an EMBL/GenBank/DDBJ whole genome shotgun (WGS) entry which is preliminary data.</text>
</comment>
<dbReference type="Proteomes" id="UP001240678">
    <property type="component" value="Unassembled WGS sequence"/>
</dbReference>
<protein>
    <recommendedName>
        <fullName evidence="3">Fungal N-terminal domain-containing protein</fullName>
    </recommendedName>
</protein>
<dbReference type="AlphaFoldDB" id="A0AAI9YST3"/>
<gene>
    <name evidence="1" type="ORF">CCOS01_10917</name>
</gene>